<gene>
    <name evidence="7" type="ORF">GTOL_11823</name>
</gene>
<evidence type="ECO:0000256" key="2">
    <source>
        <dbReference type="ARBA" id="ARBA00007511"/>
    </source>
</evidence>
<evidence type="ECO:0000256" key="6">
    <source>
        <dbReference type="SAM" id="Phobius"/>
    </source>
</evidence>
<name>A0A916J4V6_9PROT</name>
<keyword evidence="4 6" id="KW-1133">Transmembrane helix</keyword>
<accession>A0A916J4V6</accession>
<evidence type="ECO:0000256" key="5">
    <source>
        <dbReference type="ARBA" id="ARBA00023136"/>
    </source>
</evidence>
<keyword evidence="8" id="KW-1185">Reference proteome</keyword>
<evidence type="ECO:0000313" key="8">
    <source>
        <dbReference type="Proteomes" id="UP000742786"/>
    </source>
</evidence>
<keyword evidence="5 6" id="KW-0472">Membrane</keyword>
<protein>
    <submittedName>
        <fullName evidence="7">Integral membrane protein, YjbE family</fullName>
    </submittedName>
</protein>
<dbReference type="RefSeq" id="WP_220635841.1">
    <property type="nucleotide sequence ID" value="NZ_CAJQUM010000001.1"/>
</dbReference>
<evidence type="ECO:0000256" key="3">
    <source>
        <dbReference type="ARBA" id="ARBA00022692"/>
    </source>
</evidence>
<proteinExistence type="inferred from homology"/>
<sequence length="240" mass="25497">MDFSSAHFWVAVAQIVMIDVVLSGDNAVVIALACRKLPTEQRHKGILWGVAGAVTLRIILTAFAALLLSLPYIKFGGGLLLLWIGVKLLLPEDGHGEGGIDAADNLWGAVKTIIVADFVMSIDNVIAVAGAAHGSLGLLIFGLAVSIPLIIWSSQFVLKLMDRFPVIVTGGAALLGWVAGSMIATDVVLKQWLEAHLPYADKLFATAGAVLVVAMGYAIARRMSKRKAMTELPIDTKEKS</sequence>
<feature type="transmembrane region" description="Helical" evidence="6">
    <location>
        <begin position="126"/>
        <end position="152"/>
    </location>
</feature>
<keyword evidence="3 6" id="KW-0812">Transmembrane</keyword>
<feature type="transmembrane region" description="Helical" evidence="6">
    <location>
        <begin position="6"/>
        <end position="34"/>
    </location>
</feature>
<reference evidence="7" key="1">
    <citation type="submission" date="2021-04" db="EMBL/GenBank/DDBJ databases">
        <authorList>
            <person name="Hornung B."/>
        </authorList>
    </citation>
    <scope>NUCLEOTIDE SEQUENCE</scope>
    <source>
        <strain evidence="7">G5G6</strain>
    </source>
</reference>
<feature type="transmembrane region" description="Helical" evidence="6">
    <location>
        <begin position="203"/>
        <end position="220"/>
    </location>
</feature>
<feature type="transmembrane region" description="Helical" evidence="6">
    <location>
        <begin position="46"/>
        <end position="66"/>
    </location>
</feature>
<organism evidence="7 8">
    <name type="scientific">Georgfuchsia toluolica</name>
    <dbReference type="NCBI Taxonomy" id="424218"/>
    <lineage>
        <taxon>Bacteria</taxon>
        <taxon>Pseudomonadati</taxon>
        <taxon>Pseudomonadota</taxon>
        <taxon>Betaproteobacteria</taxon>
        <taxon>Nitrosomonadales</taxon>
        <taxon>Sterolibacteriaceae</taxon>
        <taxon>Georgfuchsia</taxon>
    </lineage>
</organism>
<comment type="similarity">
    <text evidence="2">Belongs to the TerC family.</text>
</comment>
<dbReference type="GO" id="GO:0016020">
    <property type="term" value="C:membrane"/>
    <property type="evidence" value="ECO:0007669"/>
    <property type="project" value="UniProtKB-SubCell"/>
</dbReference>
<evidence type="ECO:0000256" key="1">
    <source>
        <dbReference type="ARBA" id="ARBA00004141"/>
    </source>
</evidence>
<comment type="caution">
    <text evidence="7">The sequence shown here is derived from an EMBL/GenBank/DDBJ whole genome shotgun (WGS) entry which is preliminary data.</text>
</comment>
<dbReference type="Proteomes" id="UP000742786">
    <property type="component" value="Unassembled WGS sequence"/>
</dbReference>
<dbReference type="PANTHER" id="PTHR30238">
    <property type="entry name" value="MEMBRANE BOUND PREDICTED REDOX MODULATOR"/>
    <property type="match status" value="1"/>
</dbReference>
<dbReference type="EMBL" id="CAJQUM010000001">
    <property type="protein sequence ID" value="CAG4883940.1"/>
    <property type="molecule type" value="Genomic_DNA"/>
</dbReference>
<evidence type="ECO:0000256" key="4">
    <source>
        <dbReference type="ARBA" id="ARBA00022989"/>
    </source>
</evidence>
<dbReference type="PANTHER" id="PTHR30238:SF4">
    <property type="entry name" value="SLL1022 PROTEIN"/>
    <property type="match status" value="1"/>
</dbReference>
<dbReference type="Pfam" id="PF03741">
    <property type="entry name" value="TerC"/>
    <property type="match status" value="1"/>
</dbReference>
<dbReference type="NCBIfam" id="TIGR03717">
    <property type="entry name" value="R_switched_YjbE"/>
    <property type="match status" value="1"/>
</dbReference>
<dbReference type="AlphaFoldDB" id="A0A916J4V6"/>
<comment type="subcellular location">
    <subcellularLocation>
        <location evidence="1">Membrane</location>
        <topology evidence="1">Multi-pass membrane protein</topology>
    </subcellularLocation>
</comment>
<feature type="transmembrane region" description="Helical" evidence="6">
    <location>
        <begin position="164"/>
        <end position="183"/>
    </location>
</feature>
<evidence type="ECO:0000313" key="7">
    <source>
        <dbReference type="EMBL" id="CAG4883940.1"/>
    </source>
</evidence>
<dbReference type="InterPro" id="IPR022301">
    <property type="entry name" value="Integral_membrane_YjbE"/>
</dbReference>
<dbReference type="InterPro" id="IPR005496">
    <property type="entry name" value="Integral_membrane_TerC"/>
</dbReference>